<dbReference type="InterPro" id="IPR000626">
    <property type="entry name" value="Ubiquitin-like_dom"/>
</dbReference>
<dbReference type="Gene3D" id="3.10.20.90">
    <property type="entry name" value="Phosphatidylinositol 3-kinase Catalytic Subunit, Chain A, domain 1"/>
    <property type="match status" value="1"/>
</dbReference>
<comment type="similarity">
    <text evidence="4">Belongs to the TBCB family.</text>
</comment>
<gene>
    <name evidence="7" type="ORF">CROQUDRAFT_691464</name>
</gene>
<evidence type="ECO:0008006" key="9">
    <source>
        <dbReference type="Google" id="ProtNLM"/>
    </source>
</evidence>
<proteinExistence type="inferred from homology"/>
<evidence type="ECO:0000256" key="2">
    <source>
        <dbReference type="ARBA" id="ARBA00022490"/>
    </source>
</evidence>
<comment type="caution">
    <text evidence="7">The sequence shown here is derived from an EMBL/GenBank/DDBJ whole genome shotgun (WGS) entry which is preliminary data.</text>
</comment>
<dbReference type="GO" id="GO:0007023">
    <property type="term" value="P:post-chaperonin tubulin folding pathway"/>
    <property type="evidence" value="ECO:0007669"/>
    <property type="project" value="InterPro"/>
</dbReference>
<evidence type="ECO:0000256" key="4">
    <source>
        <dbReference type="ARBA" id="ARBA00025779"/>
    </source>
</evidence>
<dbReference type="GO" id="GO:0035371">
    <property type="term" value="C:microtubule plus-end"/>
    <property type="evidence" value="ECO:0007669"/>
    <property type="project" value="TreeGrafter"/>
</dbReference>
<dbReference type="AlphaFoldDB" id="A0A9P6TEN2"/>
<dbReference type="SMART" id="SM00213">
    <property type="entry name" value="UBQ"/>
    <property type="match status" value="1"/>
</dbReference>
<evidence type="ECO:0000259" key="6">
    <source>
        <dbReference type="PROSITE" id="PS50245"/>
    </source>
</evidence>
<comment type="subcellular location">
    <subcellularLocation>
        <location evidence="1">Cytoplasm</location>
    </subcellularLocation>
</comment>
<dbReference type="Proteomes" id="UP000886653">
    <property type="component" value="Unassembled WGS sequence"/>
</dbReference>
<reference evidence="7" key="1">
    <citation type="submission" date="2013-11" db="EMBL/GenBank/DDBJ databases">
        <title>Genome sequence of the fusiform rust pathogen reveals effectors for host alternation and coevolution with pine.</title>
        <authorList>
            <consortium name="DOE Joint Genome Institute"/>
            <person name="Smith K."/>
            <person name="Pendleton A."/>
            <person name="Kubisiak T."/>
            <person name="Anderson C."/>
            <person name="Salamov A."/>
            <person name="Aerts A."/>
            <person name="Riley R."/>
            <person name="Clum A."/>
            <person name="Lindquist E."/>
            <person name="Ence D."/>
            <person name="Campbell M."/>
            <person name="Kronenberg Z."/>
            <person name="Feau N."/>
            <person name="Dhillon B."/>
            <person name="Hamelin R."/>
            <person name="Burleigh J."/>
            <person name="Smith J."/>
            <person name="Yandell M."/>
            <person name="Nelson C."/>
            <person name="Grigoriev I."/>
            <person name="Davis J."/>
        </authorList>
    </citation>
    <scope>NUCLEOTIDE SEQUENCE</scope>
    <source>
        <strain evidence="7">G11</strain>
    </source>
</reference>
<evidence type="ECO:0000313" key="8">
    <source>
        <dbReference type="Proteomes" id="UP000886653"/>
    </source>
</evidence>
<dbReference type="SMART" id="SM01052">
    <property type="entry name" value="CAP_GLY"/>
    <property type="match status" value="1"/>
</dbReference>
<dbReference type="InterPro" id="IPR000938">
    <property type="entry name" value="CAP-Gly_domain"/>
</dbReference>
<dbReference type="OrthoDB" id="2500108at2759"/>
<dbReference type="EMBL" id="MU167232">
    <property type="protein sequence ID" value="KAG0148915.1"/>
    <property type="molecule type" value="Genomic_DNA"/>
</dbReference>
<dbReference type="GO" id="GO:0007021">
    <property type="term" value="P:tubulin complex assembly"/>
    <property type="evidence" value="ECO:0007669"/>
    <property type="project" value="InterPro"/>
</dbReference>
<dbReference type="PROSITE" id="PS50053">
    <property type="entry name" value="UBIQUITIN_2"/>
    <property type="match status" value="1"/>
</dbReference>
<dbReference type="InterPro" id="IPR029071">
    <property type="entry name" value="Ubiquitin-like_domsf"/>
</dbReference>
<evidence type="ECO:0000259" key="5">
    <source>
        <dbReference type="PROSITE" id="PS50053"/>
    </source>
</evidence>
<dbReference type="PROSITE" id="PS50245">
    <property type="entry name" value="CAP_GLY_2"/>
    <property type="match status" value="1"/>
</dbReference>
<feature type="domain" description="CAP-Gly" evidence="6">
    <location>
        <begin position="196"/>
        <end position="230"/>
    </location>
</feature>
<evidence type="ECO:0000313" key="7">
    <source>
        <dbReference type="EMBL" id="KAG0148915.1"/>
    </source>
</evidence>
<dbReference type="SUPFAM" id="SSF54236">
    <property type="entry name" value="Ubiquitin-like"/>
    <property type="match status" value="1"/>
</dbReference>
<dbReference type="InterPro" id="IPR045172">
    <property type="entry name" value="TBCB_Ubl"/>
</dbReference>
<evidence type="ECO:0000256" key="1">
    <source>
        <dbReference type="ARBA" id="ARBA00004496"/>
    </source>
</evidence>
<dbReference type="GO" id="GO:0043014">
    <property type="term" value="F:alpha-tubulin binding"/>
    <property type="evidence" value="ECO:0007669"/>
    <property type="project" value="InterPro"/>
</dbReference>
<keyword evidence="2" id="KW-0963">Cytoplasm</keyword>
<accession>A0A9P6TEN2</accession>
<dbReference type="GO" id="GO:0051010">
    <property type="term" value="F:microtubule plus-end binding"/>
    <property type="evidence" value="ECO:0007669"/>
    <property type="project" value="TreeGrafter"/>
</dbReference>
<dbReference type="GO" id="GO:0005634">
    <property type="term" value="C:nucleus"/>
    <property type="evidence" value="ECO:0007669"/>
    <property type="project" value="TreeGrafter"/>
</dbReference>
<dbReference type="PANTHER" id="PTHR18916:SF85">
    <property type="entry name" value="TUBULIN-FOLDING COFACTOR B"/>
    <property type="match status" value="1"/>
</dbReference>
<dbReference type="Gene3D" id="2.30.30.190">
    <property type="entry name" value="CAP Gly-rich-like domain"/>
    <property type="match status" value="1"/>
</dbReference>
<dbReference type="PANTHER" id="PTHR18916">
    <property type="entry name" value="DYNACTIN 1-RELATED MICROTUBULE-BINDING"/>
    <property type="match status" value="1"/>
</dbReference>
<keyword evidence="8" id="KW-1185">Reference proteome</keyword>
<dbReference type="GO" id="GO:0005938">
    <property type="term" value="C:cell cortex"/>
    <property type="evidence" value="ECO:0007669"/>
    <property type="project" value="TreeGrafter"/>
</dbReference>
<dbReference type="InterPro" id="IPR036859">
    <property type="entry name" value="CAP-Gly_dom_sf"/>
</dbReference>
<protein>
    <recommendedName>
        <fullName evidence="9">Tubulin-folding cofactor B</fullName>
    </recommendedName>
</protein>
<organism evidence="7 8">
    <name type="scientific">Cronartium quercuum f. sp. fusiforme G11</name>
    <dbReference type="NCBI Taxonomy" id="708437"/>
    <lineage>
        <taxon>Eukaryota</taxon>
        <taxon>Fungi</taxon>
        <taxon>Dikarya</taxon>
        <taxon>Basidiomycota</taxon>
        <taxon>Pucciniomycotina</taxon>
        <taxon>Pucciniomycetes</taxon>
        <taxon>Pucciniales</taxon>
        <taxon>Coleosporiaceae</taxon>
        <taxon>Cronartium</taxon>
    </lineage>
</organism>
<dbReference type="GO" id="GO:0031122">
    <property type="term" value="P:cytoplasmic microtubule organization"/>
    <property type="evidence" value="ECO:0007669"/>
    <property type="project" value="TreeGrafter"/>
</dbReference>
<feature type="domain" description="Ubiquitin-like" evidence="5">
    <location>
        <begin position="6"/>
        <end position="92"/>
    </location>
</feature>
<dbReference type="Pfam" id="PF14560">
    <property type="entry name" value="Ubiquitin_2"/>
    <property type="match status" value="1"/>
</dbReference>
<keyword evidence="3" id="KW-0143">Chaperone</keyword>
<dbReference type="Pfam" id="PF01302">
    <property type="entry name" value="CAP_GLY"/>
    <property type="match status" value="1"/>
</dbReference>
<name>A0A9P6TEN2_9BASI</name>
<dbReference type="CDD" id="cd01789">
    <property type="entry name" value="Ubl_TBCB"/>
    <property type="match status" value="1"/>
</dbReference>
<dbReference type="PROSITE" id="PS00845">
    <property type="entry name" value="CAP_GLY_1"/>
    <property type="match status" value="1"/>
</dbReference>
<evidence type="ECO:0000256" key="3">
    <source>
        <dbReference type="ARBA" id="ARBA00023186"/>
    </source>
</evidence>
<sequence>MNTHLVTIWISSTDSFSERRISPHLLISQLKVKLEPITGIPAKSQVLALTTSSPDQSDSTQTIFLNDDSRTLSQYGVQEGSTIDVIDSDPTSVTKAGQYNDVSQVSKFELSSEEYESRRDTVRAFKERNKLGRFADEVKARQKKLEIDDDENLEESLKKRFPLNARCKISSLTHESASRGVIRFVGPVEFNKNHRIWIGVELDEPNGKNDGSVSGVRYFTCQPSHGTFIQPERVEVGDFPIIDPFADEE</sequence>
<dbReference type="SUPFAM" id="SSF74924">
    <property type="entry name" value="Cap-Gly domain"/>
    <property type="match status" value="1"/>
</dbReference>